<sequence>MKQLIKNRKLALSLCLLMLTSYLSGCSTYFMARQNSHNVTQLVGYIDSKSIDIPSESIITLSLTPMLTEENVKSRSLDYQFITKNTSRRAEFRMAVPKEFSSTNQLGISARVEKNNELIMMSNEITPISKKVLDKIVLTVISN</sequence>
<proteinExistence type="predicted"/>
<feature type="chain" id="PRO_5042482658" description="Lipoprotein" evidence="1">
    <location>
        <begin position="26"/>
        <end position="143"/>
    </location>
</feature>
<reference evidence="2" key="1">
    <citation type="submission" date="2024-02" db="EMBL/GenBank/DDBJ databases">
        <authorList>
            <consortium name="Clinical and Environmental Microbiology Branch: Whole genome sequencing antimicrobial resistance pathogens in the healthcare setting"/>
        </authorList>
    </citation>
    <scope>NUCLEOTIDE SEQUENCE</scope>
    <source>
        <strain evidence="2">2021GO-0154</strain>
    </source>
</reference>
<protein>
    <recommendedName>
        <fullName evidence="3">Lipoprotein</fullName>
    </recommendedName>
</protein>
<evidence type="ECO:0000256" key="1">
    <source>
        <dbReference type="SAM" id="SignalP"/>
    </source>
</evidence>
<evidence type="ECO:0000313" key="2">
    <source>
        <dbReference type="EMBL" id="EMJ5135867.1"/>
    </source>
</evidence>
<feature type="signal peptide" evidence="1">
    <location>
        <begin position="1"/>
        <end position="25"/>
    </location>
</feature>
<gene>
    <name evidence="2" type="ORF">RG298_003640</name>
</gene>
<comment type="caution">
    <text evidence="2">The sequence shown here is derived from an EMBL/GenBank/DDBJ whole genome shotgun (WGS) entry which is preliminary data.</text>
</comment>
<evidence type="ECO:0008006" key="3">
    <source>
        <dbReference type="Google" id="ProtNLM"/>
    </source>
</evidence>
<name>A0AAI9DBR6_PROST</name>
<organism evidence="2">
    <name type="scientific">Providencia stuartii</name>
    <dbReference type="NCBI Taxonomy" id="588"/>
    <lineage>
        <taxon>Bacteria</taxon>
        <taxon>Pseudomonadati</taxon>
        <taxon>Pseudomonadota</taxon>
        <taxon>Gammaproteobacteria</taxon>
        <taxon>Enterobacterales</taxon>
        <taxon>Morganellaceae</taxon>
        <taxon>Providencia</taxon>
    </lineage>
</organism>
<keyword evidence="1" id="KW-0732">Signal</keyword>
<dbReference type="EMBL" id="ABMABF030000014">
    <property type="protein sequence ID" value="EMJ5135867.1"/>
    <property type="molecule type" value="Genomic_DNA"/>
</dbReference>
<dbReference type="AlphaFoldDB" id="A0AAI9DBR6"/>
<accession>A0AAI9DBR6</accession>